<name>W4HMT5_9RHOB</name>
<dbReference type="AlphaFoldDB" id="W4HMT5"/>
<accession>W4HMT5</accession>
<protein>
    <submittedName>
        <fullName evidence="2">BadF/BadG/BcrA/BcrD type ATPase</fullName>
    </submittedName>
</protein>
<dbReference type="STRING" id="1379903.ATO8_06871"/>
<dbReference type="Gene3D" id="3.30.420.40">
    <property type="match status" value="2"/>
</dbReference>
<organism evidence="2 3">
    <name type="scientific">Roseivivax marinus</name>
    <dbReference type="NCBI Taxonomy" id="1379903"/>
    <lineage>
        <taxon>Bacteria</taxon>
        <taxon>Pseudomonadati</taxon>
        <taxon>Pseudomonadota</taxon>
        <taxon>Alphaproteobacteria</taxon>
        <taxon>Rhodobacterales</taxon>
        <taxon>Roseobacteraceae</taxon>
        <taxon>Roseivivax</taxon>
    </lineage>
</organism>
<dbReference type="PANTHER" id="PTHR43190:SF3">
    <property type="entry name" value="N-ACETYL-D-GLUCOSAMINE KINASE"/>
    <property type="match status" value="1"/>
</dbReference>
<evidence type="ECO:0000259" key="1">
    <source>
        <dbReference type="Pfam" id="PF01869"/>
    </source>
</evidence>
<sequence>MIPGERVIAVDGGGSGSRFLCDGPAGRVTVELGPANVYTDFDGALRVLRDGLGQLARDMGADLTFAPACLALAGVIDAGIADRVRRALPLRHARIEEDWRAALEGALDGRDGAVVGLGTGSFAARKSGDAARAVGGHGLRLGDEASGAWLGRSALSRALHAAEGLADASPLTDVLLDRHGGVAGIVGFARDAAPADFAALAPEIAAAAGGDDPHAVALLREGAGYMRRALSALRWAPSEPLSLIGGLGAAYLDWLPQDMAAAHVPPAGTALDGALRLAHEFRGQR</sequence>
<dbReference type="eggNOG" id="COG2971">
    <property type="taxonomic scope" value="Bacteria"/>
</dbReference>
<dbReference type="InterPro" id="IPR043129">
    <property type="entry name" value="ATPase_NBD"/>
</dbReference>
<dbReference type="Pfam" id="PF01869">
    <property type="entry name" value="BcrAD_BadFG"/>
    <property type="match status" value="1"/>
</dbReference>
<dbReference type="CDD" id="cd24082">
    <property type="entry name" value="ASKHA_NBD_GspK-like"/>
    <property type="match status" value="1"/>
</dbReference>
<feature type="domain" description="ATPase BadF/BadG/BcrA/BcrD type" evidence="1">
    <location>
        <begin position="10"/>
        <end position="234"/>
    </location>
</feature>
<evidence type="ECO:0000313" key="2">
    <source>
        <dbReference type="EMBL" id="ETW13733.1"/>
    </source>
</evidence>
<dbReference type="RefSeq" id="WP_043843150.1">
    <property type="nucleotide sequence ID" value="NZ_AQQW01000003.1"/>
</dbReference>
<dbReference type="PANTHER" id="PTHR43190">
    <property type="entry name" value="N-ACETYL-D-GLUCOSAMINE KINASE"/>
    <property type="match status" value="1"/>
</dbReference>
<dbReference type="InterPro" id="IPR002731">
    <property type="entry name" value="ATPase_BadF"/>
</dbReference>
<comment type="caution">
    <text evidence="2">The sequence shown here is derived from an EMBL/GenBank/DDBJ whole genome shotgun (WGS) entry which is preliminary data.</text>
</comment>
<gene>
    <name evidence="2" type="ORF">ATO8_06871</name>
</gene>
<dbReference type="Proteomes" id="UP000019063">
    <property type="component" value="Unassembled WGS sequence"/>
</dbReference>
<proteinExistence type="predicted"/>
<dbReference type="InterPro" id="IPR052519">
    <property type="entry name" value="Euk-type_GlcNAc_Kinase"/>
</dbReference>
<keyword evidence="3" id="KW-1185">Reference proteome</keyword>
<evidence type="ECO:0000313" key="3">
    <source>
        <dbReference type="Proteomes" id="UP000019063"/>
    </source>
</evidence>
<reference evidence="2 3" key="1">
    <citation type="journal article" date="2014" name="Antonie Van Leeuwenhoek">
        <title>Roseivivax atlanticus sp. nov., isolated from surface seawater of the Atlantic Ocean.</title>
        <authorList>
            <person name="Li G."/>
            <person name="Lai Q."/>
            <person name="Liu X."/>
            <person name="Sun F."/>
            <person name="Shao Z."/>
        </authorList>
    </citation>
    <scope>NUCLEOTIDE SEQUENCE [LARGE SCALE GENOMIC DNA]</scope>
    <source>
        <strain evidence="2 3">22II-s10s</strain>
    </source>
</reference>
<dbReference type="SUPFAM" id="SSF53067">
    <property type="entry name" value="Actin-like ATPase domain"/>
    <property type="match status" value="2"/>
</dbReference>
<dbReference type="EMBL" id="AQQW01000003">
    <property type="protein sequence ID" value="ETW13733.1"/>
    <property type="molecule type" value="Genomic_DNA"/>
</dbReference>